<evidence type="ECO:0000313" key="2">
    <source>
        <dbReference type="EMBL" id="KYQ93113.1"/>
    </source>
</evidence>
<sequence>MDYISNNETPSGYGILKNLTQEELTALQAFKSHPSGVTNGIEDQYLMIYLFSKKLDVERAVVLLTNNLAFRKKYNVPFPVRKRDVNPELAKKASNYAATGHKDTLNRAISYLTPSKLVPKDYPLEEYITHLFWNIDQTCHESAVCHRNGLVIVEDLKDISIFKHVDSRMKLDSGKSMSDIFPGRIAAIYLLHTPIYIRPLLAFAKTFVKSKLIKRVHVVKSKELLFEYFEKHQIITEFGGSMEFHYADYFDKLPSDY</sequence>
<dbReference type="InterPro" id="IPR036865">
    <property type="entry name" value="CRAL-TRIO_dom_sf"/>
</dbReference>
<dbReference type="InParanoid" id="A0A151ZGL8"/>
<dbReference type="Proteomes" id="UP000076078">
    <property type="component" value="Unassembled WGS sequence"/>
</dbReference>
<dbReference type="Gene3D" id="1.10.8.20">
    <property type="entry name" value="N-terminal domain of phosphatidylinositol transfer protein sec14p"/>
    <property type="match status" value="1"/>
</dbReference>
<keyword evidence="3" id="KW-1185">Reference proteome</keyword>
<dbReference type="SUPFAM" id="SSF52087">
    <property type="entry name" value="CRAL/TRIO domain"/>
    <property type="match status" value="1"/>
</dbReference>
<gene>
    <name evidence="2" type="ORF">DLAC_05740</name>
</gene>
<evidence type="ECO:0000259" key="1">
    <source>
        <dbReference type="PROSITE" id="PS50191"/>
    </source>
</evidence>
<dbReference type="InterPro" id="IPR001251">
    <property type="entry name" value="CRAL-TRIO_dom"/>
</dbReference>
<dbReference type="SMART" id="SM00516">
    <property type="entry name" value="SEC14"/>
    <property type="match status" value="1"/>
</dbReference>
<protein>
    <submittedName>
        <fullName evidence="2">CRAL/TRIO domain-containing protein</fullName>
    </submittedName>
</protein>
<accession>A0A151ZGL8</accession>
<dbReference type="FunCoup" id="A0A151ZGL8">
    <property type="interactions" value="3"/>
</dbReference>
<dbReference type="Pfam" id="PF00650">
    <property type="entry name" value="CRAL_TRIO"/>
    <property type="match status" value="1"/>
</dbReference>
<dbReference type="PANTHER" id="PTHR10174:SF208">
    <property type="entry name" value="CRAL-TRIO DOMAIN-CONTAINING PROTEIN DDB_G0278031"/>
    <property type="match status" value="1"/>
</dbReference>
<dbReference type="Gene3D" id="3.40.525.10">
    <property type="entry name" value="CRAL-TRIO lipid binding domain"/>
    <property type="match status" value="1"/>
</dbReference>
<evidence type="ECO:0000313" key="3">
    <source>
        <dbReference type="Proteomes" id="UP000076078"/>
    </source>
</evidence>
<comment type="caution">
    <text evidence="2">The sequence shown here is derived from an EMBL/GenBank/DDBJ whole genome shotgun (WGS) entry which is preliminary data.</text>
</comment>
<dbReference type="CDD" id="cd00170">
    <property type="entry name" value="SEC14"/>
    <property type="match status" value="1"/>
</dbReference>
<dbReference type="GO" id="GO:1902936">
    <property type="term" value="F:phosphatidylinositol bisphosphate binding"/>
    <property type="evidence" value="ECO:0007669"/>
    <property type="project" value="TreeGrafter"/>
</dbReference>
<reference evidence="2 3" key="1">
    <citation type="submission" date="2015-12" db="EMBL/GenBank/DDBJ databases">
        <title>Dictyostelia acquired genes for synthesis and detection of signals that induce cell-type specialization by lateral gene transfer from prokaryotes.</title>
        <authorList>
            <person name="Gloeckner G."/>
            <person name="Schaap P."/>
        </authorList>
    </citation>
    <scope>NUCLEOTIDE SEQUENCE [LARGE SCALE GENOMIC DNA]</scope>
    <source>
        <strain evidence="2 3">TK</strain>
    </source>
</reference>
<dbReference type="PANTHER" id="PTHR10174">
    <property type="entry name" value="ALPHA-TOCOPHEROL TRANSFER PROTEIN-RELATED"/>
    <property type="match status" value="1"/>
</dbReference>
<dbReference type="OMA" id="HESAVCH"/>
<dbReference type="GO" id="GO:0016020">
    <property type="term" value="C:membrane"/>
    <property type="evidence" value="ECO:0007669"/>
    <property type="project" value="TreeGrafter"/>
</dbReference>
<dbReference type="STRING" id="361077.A0A151ZGL8"/>
<organism evidence="2 3">
    <name type="scientific">Tieghemostelium lacteum</name>
    <name type="common">Slime mold</name>
    <name type="synonym">Dictyostelium lacteum</name>
    <dbReference type="NCBI Taxonomy" id="361077"/>
    <lineage>
        <taxon>Eukaryota</taxon>
        <taxon>Amoebozoa</taxon>
        <taxon>Evosea</taxon>
        <taxon>Eumycetozoa</taxon>
        <taxon>Dictyostelia</taxon>
        <taxon>Dictyosteliales</taxon>
        <taxon>Raperosteliaceae</taxon>
        <taxon>Tieghemostelium</taxon>
    </lineage>
</organism>
<feature type="domain" description="CRAL-TRIO" evidence="1">
    <location>
        <begin position="86"/>
        <end position="246"/>
    </location>
</feature>
<name>A0A151ZGL8_TIELA</name>
<dbReference type="PROSITE" id="PS50191">
    <property type="entry name" value="CRAL_TRIO"/>
    <property type="match status" value="1"/>
</dbReference>
<dbReference type="EMBL" id="LODT01000028">
    <property type="protein sequence ID" value="KYQ93113.1"/>
    <property type="molecule type" value="Genomic_DNA"/>
</dbReference>
<dbReference type="SUPFAM" id="SSF46938">
    <property type="entry name" value="CRAL/TRIO N-terminal domain"/>
    <property type="match status" value="1"/>
</dbReference>
<dbReference type="OrthoDB" id="16405at2759"/>
<dbReference type="InterPro" id="IPR036273">
    <property type="entry name" value="CRAL/TRIO_N_dom_sf"/>
</dbReference>
<dbReference type="AlphaFoldDB" id="A0A151ZGL8"/>
<proteinExistence type="predicted"/>